<keyword evidence="2" id="KW-1185">Reference proteome</keyword>
<dbReference type="EMBL" id="JACORT010000018">
    <property type="protein sequence ID" value="MBC5786375.1"/>
    <property type="molecule type" value="Genomic_DNA"/>
</dbReference>
<dbReference type="InterPro" id="IPR009057">
    <property type="entry name" value="Homeodomain-like_sf"/>
</dbReference>
<protein>
    <submittedName>
        <fullName evidence="1">DUF433 domain-containing protein</fullName>
    </submittedName>
</protein>
<evidence type="ECO:0000313" key="2">
    <source>
        <dbReference type="Proteomes" id="UP000608513"/>
    </source>
</evidence>
<dbReference type="Gene3D" id="1.10.10.10">
    <property type="entry name" value="Winged helix-like DNA-binding domain superfamily/Winged helix DNA-binding domain"/>
    <property type="match status" value="1"/>
</dbReference>
<dbReference type="AlphaFoldDB" id="A0A923MWF0"/>
<accession>A0A923MWF0</accession>
<dbReference type="Pfam" id="PF04255">
    <property type="entry name" value="DUF433"/>
    <property type="match status" value="1"/>
</dbReference>
<evidence type="ECO:0000313" key="1">
    <source>
        <dbReference type="EMBL" id="MBC5786375.1"/>
    </source>
</evidence>
<dbReference type="InterPro" id="IPR007367">
    <property type="entry name" value="DUF433"/>
</dbReference>
<reference evidence="1" key="1">
    <citation type="submission" date="2020-08" db="EMBL/GenBank/DDBJ databases">
        <title>Ramlibacter sp. USB13 16S ribosomal RNA gene genome sequencing and assembly.</title>
        <authorList>
            <person name="Kang M."/>
        </authorList>
    </citation>
    <scope>NUCLEOTIDE SEQUENCE</scope>
    <source>
        <strain evidence="1">USB13</strain>
    </source>
</reference>
<name>A0A923MWF0_9BURK</name>
<dbReference type="RefSeq" id="WP_187079122.1">
    <property type="nucleotide sequence ID" value="NZ_JACORT010000018.1"/>
</dbReference>
<dbReference type="InterPro" id="IPR036388">
    <property type="entry name" value="WH-like_DNA-bd_sf"/>
</dbReference>
<dbReference type="SUPFAM" id="SSF46689">
    <property type="entry name" value="Homeodomain-like"/>
    <property type="match status" value="1"/>
</dbReference>
<sequence length="73" mass="7921">MIDWSSCSAVEQDPSRVSGAWVFRGTRVPVAALFENLEDGASIQDFVQWFPGVSLDQVRAVLEHAARSSAAVV</sequence>
<comment type="caution">
    <text evidence="1">The sequence shown here is derived from an EMBL/GenBank/DDBJ whole genome shotgun (WGS) entry which is preliminary data.</text>
</comment>
<organism evidence="1 2">
    <name type="scientific">Ramlibacter cellulosilyticus</name>
    <dbReference type="NCBI Taxonomy" id="2764187"/>
    <lineage>
        <taxon>Bacteria</taxon>
        <taxon>Pseudomonadati</taxon>
        <taxon>Pseudomonadota</taxon>
        <taxon>Betaproteobacteria</taxon>
        <taxon>Burkholderiales</taxon>
        <taxon>Comamonadaceae</taxon>
        <taxon>Ramlibacter</taxon>
    </lineage>
</organism>
<proteinExistence type="predicted"/>
<gene>
    <name evidence="1" type="ORF">H8N03_25785</name>
</gene>
<dbReference type="Proteomes" id="UP000608513">
    <property type="component" value="Unassembled WGS sequence"/>
</dbReference>